<feature type="transmembrane region" description="Helical" evidence="7">
    <location>
        <begin position="120"/>
        <end position="140"/>
    </location>
</feature>
<dbReference type="RefSeq" id="XP_027198864.1">
    <property type="nucleotide sequence ID" value="XM_027343063.1"/>
</dbReference>
<feature type="transmembrane region" description="Helical" evidence="7">
    <location>
        <begin position="188"/>
        <end position="206"/>
    </location>
</feature>
<dbReference type="AlphaFoldDB" id="A0A6P6Y3A8"/>
<comment type="similarity">
    <text evidence="2">Belongs to the nucleotide-sugar transporter family. SLC35A subfamily.</text>
</comment>
<accession>A0A6P6Y3A8</accession>
<evidence type="ECO:0000313" key="8">
    <source>
        <dbReference type="Proteomes" id="UP000515146"/>
    </source>
</evidence>
<feature type="transmembrane region" description="Helical" evidence="7">
    <location>
        <begin position="218"/>
        <end position="239"/>
    </location>
</feature>
<evidence type="ECO:0000256" key="7">
    <source>
        <dbReference type="SAM" id="Phobius"/>
    </source>
</evidence>
<keyword evidence="8" id="KW-1185">Reference proteome</keyword>
<feature type="transmembrane region" description="Helical" evidence="7">
    <location>
        <begin position="285"/>
        <end position="305"/>
    </location>
</feature>
<dbReference type="GO" id="GO:0000139">
    <property type="term" value="C:Golgi membrane"/>
    <property type="evidence" value="ECO:0007669"/>
    <property type="project" value="InterPro"/>
</dbReference>
<sequence length="355" mass="40193">MSVKDKKLFGQLFPTKWSLVIFIAYICLFVNQGILVKASQNNGTNNKYDYNIVSVVIGTEFIKLITCIVLYFKDKPSIWQLIDEIRSGFRIGLLYLIPAFLYCLYNNLAFINLANYDPTTYFILLQLRTVITGMLFQILFKKKLTLIQWFSLCILTMACMIKELGHSIKSSSSDSFNIFSTLMSKNLLLMLIQLFCSCFAGVYNEFLIKNDGNAVHILVQNIFMYTDSILCNLAILLVTSNPLSNNSAIFDFSILFKPYVFIIMLNGAIAGIVTSFFLKHLNSILKTFAATLEILLSAILCSFLFATIIDLYTIISIWLVFVAIYIYAMKPVQNPSINSTSLSNQKSHTNISSNV</sequence>
<evidence type="ECO:0000256" key="4">
    <source>
        <dbReference type="ARBA" id="ARBA00022692"/>
    </source>
</evidence>
<gene>
    <name evidence="9" type="primary">LOC113793097</name>
</gene>
<keyword evidence="4 7" id="KW-0812">Transmembrane</keyword>
<dbReference type="PIRSF" id="PIRSF005799">
    <property type="entry name" value="UDP-gal_transpt"/>
    <property type="match status" value="1"/>
</dbReference>
<proteinExistence type="inferred from homology"/>
<dbReference type="OrthoDB" id="419167at2759"/>
<evidence type="ECO:0000256" key="2">
    <source>
        <dbReference type="ARBA" id="ARBA00009976"/>
    </source>
</evidence>
<dbReference type="InParanoid" id="A0A6P6Y3A8"/>
<dbReference type="FunCoup" id="A0A6P6Y3A8">
    <property type="interactions" value="497"/>
</dbReference>
<keyword evidence="3" id="KW-0762">Sugar transport</keyword>
<dbReference type="Proteomes" id="UP000515146">
    <property type="component" value="Unplaced"/>
</dbReference>
<reference evidence="9" key="1">
    <citation type="submission" date="2025-08" db="UniProtKB">
        <authorList>
            <consortium name="RefSeq"/>
        </authorList>
    </citation>
    <scope>IDENTIFICATION</scope>
    <source>
        <strain evidence="9">Airmid</strain>
    </source>
</reference>
<comment type="subcellular location">
    <subcellularLocation>
        <location evidence="1">Membrane</location>
        <topology evidence="1">Multi-pass membrane protein</topology>
    </subcellularLocation>
</comment>
<protein>
    <submittedName>
        <fullName evidence="9">UDP-galactose transporter senju-like</fullName>
    </submittedName>
</protein>
<evidence type="ECO:0000256" key="6">
    <source>
        <dbReference type="ARBA" id="ARBA00023136"/>
    </source>
</evidence>
<dbReference type="KEGG" id="dpte:113793097"/>
<keyword evidence="5 7" id="KW-1133">Transmembrane helix</keyword>
<feature type="transmembrane region" description="Helical" evidence="7">
    <location>
        <begin position="52"/>
        <end position="72"/>
    </location>
</feature>
<dbReference type="PANTHER" id="PTHR10231">
    <property type="entry name" value="NUCLEOTIDE-SUGAR TRANSMEMBRANE TRANSPORTER"/>
    <property type="match status" value="1"/>
</dbReference>
<dbReference type="SUPFAM" id="SSF103481">
    <property type="entry name" value="Multidrug resistance efflux transporter EmrE"/>
    <property type="match status" value="1"/>
</dbReference>
<keyword evidence="6 7" id="KW-0472">Membrane</keyword>
<keyword evidence="3" id="KW-0813">Transport</keyword>
<evidence type="ECO:0000256" key="1">
    <source>
        <dbReference type="ARBA" id="ARBA00004141"/>
    </source>
</evidence>
<dbReference type="GO" id="GO:0015165">
    <property type="term" value="F:pyrimidine nucleotide-sugar transmembrane transporter activity"/>
    <property type="evidence" value="ECO:0007669"/>
    <property type="project" value="InterPro"/>
</dbReference>
<evidence type="ECO:0000313" key="9">
    <source>
        <dbReference type="RefSeq" id="XP_027198864.1"/>
    </source>
</evidence>
<feature type="transmembrane region" description="Helical" evidence="7">
    <location>
        <begin position="259"/>
        <end position="278"/>
    </location>
</feature>
<dbReference type="InterPro" id="IPR037185">
    <property type="entry name" value="EmrE-like"/>
</dbReference>
<evidence type="ECO:0000256" key="3">
    <source>
        <dbReference type="ARBA" id="ARBA00022597"/>
    </source>
</evidence>
<dbReference type="OMA" id="CLYCREN"/>
<feature type="transmembrane region" description="Helical" evidence="7">
    <location>
        <begin position="147"/>
        <end position="168"/>
    </location>
</feature>
<feature type="transmembrane region" description="Helical" evidence="7">
    <location>
        <begin position="93"/>
        <end position="114"/>
    </location>
</feature>
<dbReference type="InterPro" id="IPR007271">
    <property type="entry name" value="Nuc_sug_transpt"/>
</dbReference>
<name>A0A6P6Y3A8_DERPT</name>
<dbReference type="Pfam" id="PF04142">
    <property type="entry name" value="Nuc_sug_transp"/>
    <property type="match status" value="1"/>
</dbReference>
<feature type="transmembrane region" description="Helical" evidence="7">
    <location>
        <begin position="12"/>
        <end position="32"/>
    </location>
</feature>
<organism evidence="8 9">
    <name type="scientific">Dermatophagoides pteronyssinus</name>
    <name type="common">European house dust mite</name>
    <dbReference type="NCBI Taxonomy" id="6956"/>
    <lineage>
        <taxon>Eukaryota</taxon>
        <taxon>Metazoa</taxon>
        <taxon>Ecdysozoa</taxon>
        <taxon>Arthropoda</taxon>
        <taxon>Chelicerata</taxon>
        <taxon>Arachnida</taxon>
        <taxon>Acari</taxon>
        <taxon>Acariformes</taxon>
        <taxon>Sarcoptiformes</taxon>
        <taxon>Astigmata</taxon>
        <taxon>Psoroptidia</taxon>
        <taxon>Analgoidea</taxon>
        <taxon>Pyroglyphidae</taxon>
        <taxon>Dermatophagoidinae</taxon>
        <taxon>Dermatophagoides</taxon>
    </lineage>
</organism>
<evidence type="ECO:0000256" key="5">
    <source>
        <dbReference type="ARBA" id="ARBA00022989"/>
    </source>
</evidence>